<comment type="caution">
    <text evidence="2">The sequence shown here is derived from an EMBL/GenBank/DDBJ whole genome shotgun (WGS) entry which is preliminary data.</text>
</comment>
<dbReference type="RefSeq" id="WP_118261395.1">
    <property type="nucleotide sequence ID" value="NZ_CALBWO010000014.1"/>
</dbReference>
<reference evidence="2 3" key="1">
    <citation type="submission" date="2018-08" db="EMBL/GenBank/DDBJ databases">
        <title>A genome reference for cultivated species of the human gut microbiota.</title>
        <authorList>
            <person name="Zou Y."/>
            <person name="Xue W."/>
            <person name="Luo G."/>
        </authorList>
    </citation>
    <scope>NUCLEOTIDE SEQUENCE [LARGE SCALE GENOMIC DNA]</scope>
    <source>
        <strain evidence="2 3">AF14-49</strain>
    </source>
</reference>
<dbReference type="STRING" id="1121130.GCA_000519105_01331"/>
<feature type="transmembrane region" description="Helical" evidence="1">
    <location>
        <begin position="110"/>
        <end position="131"/>
    </location>
</feature>
<evidence type="ECO:0000313" key="3">
    <source>
        <dbReference type="Proteomes" id="UP000283589"/>
    </source>
</evidence>
<name>A0A412WVB1_9BACT</name>
<sequence length="137" mass="15302">MSKQKIVIFLIAIIGMIATFLPWYEIGSLGMIMGYQTVGWFTFIMFALVFLFGLRKEAKQDMSMGLLYLGSFFSLLAAFVVLWQMITLGLDKEGGSMSVAGNALANDTRVLYGAYQIVIAGICLPFGAFLFRNRKKR</sequence>
<evidence type="ECO:0000256" key="1">
    <source>
        <dbReference type="SAM" id="Phobius"/>
    </source>
</evidence>
<gene>
    <name evidence="2" type="ORF">DWW18_18065</name>
</gene>
<keyword evidence="1" id="KW-0812">Transmembrane</keyword>
<feature type="transmembrane region" description="Helical" evidence="1">
    <location>
        <begin position="7"/>
        <end position="26"/>
    </location>
</feature>
<keyword evidence="1" id="KW-1133">Transmembrane helix</keyword>
<evidence type="ECO:0000313" key="2">
    <source>
        <dbReference type="EMBL" id="RGV31260.1"/>
    </source>
</evidence>
<dbReference type="EMBL" id="QRZA01000036">
    <property type="protein sequence ID" value="RGV31260.1"/>
    <property type="molecule type" value="Genomic_DNA"/>
</dbReference>
<feature type="transmembrane region" description="Helical" evidence="1">
    <location>
        <begin position="66"/>
        <end position="90"/>
    </location>
</feature>
<accession>A0A412WVB1</accession>
<dbReference type="AlphaFoldDB" id="A0A412WVB1"/>
<keyword evidence="1" id="KW-0472">Membrane</keyword>
<protein>
    <submittedName>
        <fullName evidence="2">Uncharacterized protein</fullName>
    </submittedName>
</protein>
<organism evidence="2 3">
    <name type="scientific">Butyricimonas virosa</name>
    <dbReference type="NCBI Taxonomy" id="544645"/>
    <lineage>
        <taxon>Bacteria</taxon>
        <taxon>Pseudomonadati</taxon>
        <taxon>Bacteroidota</taxon>
        <taxon>Bacteroidia</taxon>
        <taxon>Bacteroidales</taxon>
        <taxon>Odoribacteraceae</taxon>
        <taxon>Butyricimonas</taxon>
    </lineage>
</organism>
<dbReference type="Proteomes" id="UP000283589">
    <property type="component" value="Unassembled WGS sequence"/>
</dbReference>
<proteinExistence type="predicted"/>
<feature type="transmembrane region" description="Helical" evidence="1">
    <location>
        <begin position="32"/>
        <end position="54"/>
    </location>
</feature>